<dbReference type="Proteomes" id="UP000321386">
    <property type="component" value="Unassembled WGS sequence"/>
</dbReference>
<dbReference type="OrthoDB" id="4829006at2"/>
<evidence type="ECO:0000313" key="4">
    <source>
        <dbReference type="Proteomes" id="UP000321386"/>
    </source>
</evidence>
<evidence type="ECO:0000256" key="1">
    <source>
        <dbReference type="SAM" id="MobiDB-lite"/>
    </source>
</evidence>
<keyword evidence="2" id="KW-0732">Signal</keyword>
<gene>
    <name evidence="3" type="ORF">CPE01_03350</name>
</gene>
<evidence type="ECO:0000313" key="3">
    <source>
        <dbReference type="EMBL" id="GEK16602.1"/>
    </source>
</evidence>
<comment type="caution">
    <text evidence="3">The sequence shown here is derived from an EMBL/GenBank/DDBJ whole genome shotgun (WGS) entry which is preliminary data.</text>
</comment>
<feature type="compositionally biased region" description="Low complexity" evidence="1">
    <location>
        <begin position="36"/>
        <end position="63"/>
    </location>
</feature>
<dbReference type="RefSeq" id="WP_146804884.1">
    <property type="nucleotide sequence ID" value="NZ_BJUA01000001.1"/>
</dbReference>
<dbReference type="EMBL" id="BJUA01000001">
    <property type="protein sequence ID" value="GEK16602.1"/>
    <property type="molecule type" value="Genomic_DNA"/>
</dbReference>
<dbReference type="AlphaFoldDB" id="A0A510UPL2"/>
<sequence>MNRTRLQNRPLTWAVVLCTALLTACSSSDDARDPASARTAAAGQSPAAATTAPSAPDATEPAAGDTPAAPGSDEGPEGAFRTWLTASRSADAATACAYLTPALAQRMVDELAAGLPGISDCASMVEFTAGLYAAVGQSAEVEVELVEQTDEHAVLDVTYASGDCGTVVLVPGTGHWVLDERSEEQC</sequence>
<proteinExistence type="predicted"/>
<evidence type="ECO:0000256" key="2">
    <source>
        <dbReference type="SAM" id="SignalP"/>
    </source>
</evidence>
<accession>A0A510UPL2</accession>
<dbReference type="PROSITE" id="PS51257">
    <property type="entry name" value="PROKAR_LIPOPROTEIN"/>
    <property type="match status" value="1"/>
</dbReference>
<evidence type="ECO:0008006" key="5">
    <source>
        <dbReference type="Google" id="ProtNLM"/>
    </source>
</evidence>
<feature type="signal peptide" evidence="2">
    <location>
        <begin position="1"/>
        <end position="31"/>
    </location>
</feature>
<protein>
    <recommendedName>
        <fullName evidence="5">Lipoprotein</fullName>
    </recommendedName>
</protein>
<keyword evidence="4" id="KW-1185">Reference proteome</keyword>
<feature type="region of interest" description="Disordered" evidence="1">
    <location>
        <begin position="29"/>
        <end position="79"/>
    </location>
</feature>
<name>A0A510UPL2_9CELL</name>
<feature type="chain" id="PRO_5022155297" description="Lipoprotein" evidence="2">
    <location>
        <begin position="32"/>
        <end position="186"/>
    </location>
</feature>
<reference evidence="3 4" key="1">
    <citation type="submission" date="2019-07" db="EMBL/GenBank/DDBJ databases">
        <title>Whole genome shotgun sequence of Cellulomonas persica NBRC 101101.</title>
        <authorList>
            <person name="Hosoyama A."/>
            <person name="Uohara A."/>
            <person name="Ohji S."/>
            <person name="Ichikawa N."/>
        </authorList>
    </citation>
    <scope>NUCLEOTIDE SEQUENCE [LARGE SCALE GENOMIC DNA]</scope>
    <source>
        <strain evidence="3 4">NBRC 101101</strain>
    </source>
</reference>
<organism evidence="3 4">
    <name type="scientific">Cellulomonas persica</name>
    <dbReference type="NCBI Taxonomy" id="76861"/>
    <lineage>
        <taxon>Bacteria</taxon>
        <taxon>Bacillati</taxon>
        <taxon>Actinomycetota</taxon>
        <taxon>Actinomycetes</taxon>
        <taxon>Micrococcales</taxon>
        <taxon>Cellulomonadaceae</taxon>
        <taxon>Cellulomonas</taxon>
    </lineage>
</organism>